<dbReference type="InterPro" id="IPR025350">
    <property type="entry name" value="DUF4254"/>
</dbReference>
<dbReference type="EMBL" id="SDHX01000001">
    <property type="protein sequence ID" value="RXK56034.1"/>
    <property type="molecule type" value="Genomic_DNA"/>
</dbReference>
<dbReference type="Pfam" id="PF14063">
    <property type="entry name" value="DUF4254"/>
    <property type="match status" value="1"/>
</dbReference>
<dbReference type="AlphaFoldDB" id="A0A4Q1CAH1"/>
<evidence type="ECO:0000313" key="2">
    <source>
        <dbReference type="Proteomes" id="UP000290218"/>
    </source>
</evidence>
<organism evidence="1 2">
    <name type="scientific">Oleiharenicola lentus</name>
    <dbReference type="NCBI Taxonomy" id="2508720"/>
    <lineage>
        <taxon>Bacteria</taxon>
        <taxon>Pseudomonadati</taxon>
        <taxon>Verrucomicrobiota</taxon>
        <taxon>Opitutia</taxon>
        <taxon>Opitutales</taxon>
        <taxon>Opitutaceae</taxon>
        <taxon>Oleiharenicola</taxon>
    </lineage>
</organism>
<dbReference type="RefSeq" id="WP_129047401.1">
    <property type="nucleotide sequence ID" value="NZ_SDHX01000001.1"/>
</dbReference>
<gene>
    <name evidence="1" type="ORF">ESB00_09190</name>
</gene>
<reference evidence="1 2" key="1">
    <citation type="submission" date="2019-01" db="EMBL/GenBank/DDBJ databases">
        <title>Lacunisphaera sp. strain TWA-58.</title>
        <authorList>
            <person name="Chen W.-M."/>
        </authorList>
    </citation>
    <scope>NUCLEOTIDE SEQUENCE [LARGE SCALE GENOMIC DNA]</scope>
    <source>
        <strain evidence="1 2">TWA-58</strain>
    </source>
</reference>
<name>A0A4Q1CAH1_9BACT</name>
<proteinExistence type="predicted"/>
<dbReference type="Proteomes" id="UP000290218">
    <property type="component" value="Unassembled WGS sequence"/>
</dbReference>
<sequence>MVSASEIAAHQAALTARWHQTAPAATGEGFARLIEENHLRNFSLWHEEDIARRDDLGSEPIYRAKRNIDRFNQERNNFAEEMDKALVATLKPRESGCPRNSETPGMIIDRLSILALKEYHMHEETVRPEASAEHRAKCAEKLARIRRQRDDLTACLGELLADVAAGRRTFSVYFQFKMYNDPALNPQLYRQPAKA</sequence>
<accession>A0A4Q1CAH1</accession>
<comment type="caution">
    <text evidence="1">The sequence shown here is derived from an EMBL/GenBank/DDBJ whole genome shotgun (WGS) entry which is preliminary data.</text>
</comment>
<keyword evidence="2" id="KW-1185">Reference proteome</keyword>
<dbReference type="OrthoDB" id="9805817at2"/>
<protein>
    <submittedName>
        <fullName evidence="1">DUF4254 domain-containing protein</fullName>
    </submittedName>
</protein>
<evidence type="ECO:0000313" key="1">
    <source>
        <dbReference type="EMBL" id="RXK56034.1"/>
    </source>
</evidence>